<dbReference type="InterPro" id="IPR014729">
    <property type="entry name" value="Rossmann-like_a/b/a_fold"/>
</dbReference>
<dbReference type="SUPFAM" id="SSF52402">
    <property type="entry name" value="Adenine nucleotide alpha hydrolases-like"/>
    <property type="match status" value="1"/>
</dbReference>
<dbReference type="GO" id="GO:0006529">
    <property type="term" value="P:asparagine biosynthetic process"/>
    <property type="evidence" value="ECO:0007669"/>
    <property type="project" value="InterPro"/>
</dbReference>
<sequence>LELGRPEVDRTALRDYFTYKYAPSPKTMYVGIRQLPPGHTLVWDGSLRVERYWQPVSEATVTDADDAVERLGSMLGEIVPEHTLSDVPVGVFLSGGIDSTTVVAHLERPRTFTLGVDIKRRDESGPARVIAERFGTDHHEEIAGSIDLDEAVETVPGVYDEPFGDSSAWSNFLVSRLARKHVTVALSG</sequence>
<dbReference type="Gene3D" id="3.40.50.620">
    <property type="entry name" value="HUPs"/>
    <property type="match status" value="1"/>
</dbReference>
<dbReference type="Pfam" id="PF00733">
    <property type="entry name" value="Asn_synthase"/>
    <property type="match status" value="1"/>
</dbReference>
<dbReference type="PANTHER" id="PTHR43284:SF1">
    <property type="entry name" value="ASPARAGINE SYNTHETASE"/>
    <property type="match status" value="1"/>
</dbReference>
<dbReference type="EMBL" id="BARS01056072">
    <property type="protein sequence ID" value="GAG51330.1"/>
    <property type="molecule type" value="Genomic_DNA"/>
</dbReference>
<dbReference type="PANTHER" id="PTHR43284">
    <property type="entry name" value="ASPARAGINE SYNTHETASE (GLUTAMINE-HYDROLYZING)"/>
    <property type="match status" value="1"/>
</dbReference>
<evidence type="ECO:0000313" key="2">
    <source>
        <dbReference type="EMBL" id="GAG51330.1"/>
    </source>
</evidence>
<dbReference type="AlphaFoldDB" id="X0Y6E2"/>
<feature type="non-terminal residue" evidence="2">
    <location>
        <position position="1"/>
    </location>
</feature>
<dbReference type="InterPro" id="IPR029055">
    <property type="entry name" value="Ntn_hydrolases_N"/>
</dbReference>
<gene>
    <name evidence="2" type="ORF">S01H1_82672</name>
</gene>
<name>X0Y6E2_9ZZZZ</name>
<organism evidence="2">
    <name type="scientific">marine sediment metagenome</name>
    <dbReference type="NCBI Taxonomy" id="412755"/>
    <lineage>
        <taxon>unclassified sequences</taxon>
        <taxon>metagenomes</taxon>
        <taxon>ecological metagenomes</taxon>
    </lineage>
</organism>
<dbReference type="InterPro" id="IPR051786">
    <property type="entry name" value="ASN_synthetase/amidase"/>
</dbReference>
<feature type="non-terminal residue" evidence="2">
    <location>
        <position position="188"/>
    </location>
</feature>
<protein>
    <recommendedName>
        <fullName evidence="1">Asparagine synthetase domain-containing protein</fullName>
    </recommendedName>
</protein>
<feature type="domain" description="Asparagine synthetase" evidence="1">
    <location>
        <begin position="73"/>
        <end position="188"/>
    </location>
</feature>
<dbReference type="InterPro" id="IPR001962">
    <property type="entry name" value="Asn_synthase"/>
</dbReference>
<reference evidence="2" key="1">
    <citation type="journal article" date="2014" name="Front. Microbiol.">
        <title>High frequency of phylogenetically diverse reductive dehalogenase-homologous genes in deep subseafloor sedimentary metagenomes.</title>
        <authorList>
            <person name="Kawai M."/>
            <person name="Futagami T."/>
            <person name="Toyoda A."/>
            <person name="Takaki Y."/>
            <person name="Nishi S."/>
            <person name="Hori S."/>
            <person name="Arai W."/>
            <person name="Tsubouchi T."/>
            <person name="Morono Y."/>
            <person name="Uchiyama I."/>
            <person name="Ito T."/>
            <person name="Fujiyama A."/>
            <person name="Inagaki F."/>
            <person name="Takami H."/>
        </authorList>
    </citation>
    <scope>NUCLEOTIDE SEQUENCE</scope>
    <source>
        <strain evidence="2">Expedition CK06-06</strain>
    </source>
</reference>
<evidence type="ECO:0000259" key="1">
    <source>
        <dbReference type="Pfam" id="PF00733"/>
    </source>
</evidence>
<proteinExistence type="predicted"/>
<dbReference type="GO" id="GO:0004066">
    <property type="term" value="F:asparagine synthase (glutamine-hydrolyzing) activity"/>
    <property type="evidence" value="ECO:0007669"/>
    <property type="project" value="InterPro"/>
</dbReference>
<dbReference type="SUPFAM" id="SSF56235">
    <property type="entry name" value="N-terminal nucleophile aminohydrolases (Ntn hydrolases)"/>
    <property type="match status" value="1"/>
</dbReference>
<dbReference type="GO" id="GO:0005829">
    <property type="term" value="C:cytosol"/>
    <property type="evidence" value="ECO:0007669"/>
    <property type="project" value="TreeGrafter"/>
</dbReference>
<accession>X0Y6E2</accession>
<dbReference type="CDD" id="cd01991">
    <property type="entry name" value="Asn_synthase_B_C"/>
    <property type="match status" value="1"/>
</dbReference>
<comment type="caution">
    <text evidence="2">The sequence shown here is derived from an EMBL/GenBank/DDBJ whole genome shotgun (WGS) entry which is preliminary data.</text>
</comment>